<gene>
    <name evidence="2" type="ORF">G8O30_01225</name>
</gene>
<sequence length="149" mass="17277">MMSNEMIEYVINTYPGTVVTNNWGEQGVFYNPDRKLPKGIYILTIKEKDGANDRASQLNREGLYRINLGISKTSFIKLFGEIPKRPSAGNVIDMEYDFSMVDEILPHPVYGWMSWISVINPSLHTFEKMKPYIDEAYNLAKEKYQKKKI</sequence>
<dbReference type="AlphaFoldDB" id="A0A7S8C9G6"/>
<evidence type="ECO:0000313" key="3">
    <source>
        <dbReference type="Proteomes" id="UP000593626"/>
    </source>
</evidence>
<dbReference type="KEGG" id="mcui:G8O30_01225"/>
<organism evidence="2 3">
    <name type="scientific">Mangrovibacillus cuniculi</name>
    <dbReference type="NCBI Taxonomy" id="2593652"/>
    <lineage>
        <taxon>Bacteria</taxon>
        <taxon>Bacillati</taxon>
        <taxon>Bacillota</taxon>
        <taxon>Bacilli</taxon>
        <taxon>Bacillales</taxon>
        <taxon>Bacillaceae</taxon>
        <taxon>Mangrovibacillus</taxon>
    </lineage>
</organism>
<feature type="domain" description="DUF6194" evidence="1">
    <location>
        <begin position="1"/>
        <end position="148"/>
    </location>
</feature>
<reference evidence="2 3" key="1">
    <citation type="submission" date="2019-07" db="EMBL/GenBank/DDBJ databases">
        <title>Genome sequence of 2 isolates from Red Sea Mangroves.</title>
        <authorList>
            <person name="Sefrji F."/>
            <person name="Michoud G."/>
            <person name="Merlino G."/>
            <person name="Daffonchio D."/>
        </authorList>
    </citation>
    <scope>NUCLEOTIDE SEQUENCE [LARGE SCALE GENOMIC DNA]</scope>
    <source>
        <strain evidence="2 3">R1DC41</strain>
    </source>
</reference>
<keyword evidence="3" id="KW-1185">Reference proteome</keyword>
<dbReference type="Proteomes" id="UP000593626">
    <property type="component" value="Chromosome"/>
</dbReference>
<dbReference type="EMBL" id="CP049742">
    <property type="protein sequence ID" value="QPC45688.1"/>
    <property type="molecule type" value="Genomic_DNA"/>
</dbReference>
<dbReference type="InterPro" id="IPR045676">
    <property type="entry name" value="DUF6194"/>
</dbReference>
<proteinExistence type="predicted"/>
<accession>A0A7S8C9G6</accession>
<evidence type="ECO:0000259" key="1">
    <source>
        <dbReference type="Pfam" id="PF19694"/>
    </source>
</evidence>
<name>A0A7S8C9G6_9BACI</name>
<dbReference type="Pfam" id="PF19694">
    <property type="entry name" value="DUF6194"/>
    <property type="match status" value="1"/>
</dbReference>
<protein>
    <recommendedName>
        <fullName evidence="1">DUF6194 domain-containing protein</fullName>
    </recommendedName>
</protein>
<evidence type="ECO:0000313" key="2">
    <source>
        <dbReference type="EMBL" id="QPC45688.1"/>
    </source>
</evidence>